<dbReference type="Pfam" id="PF13530">
    <property type="entry name" value="SCP2_2"/>
    <property type="match status" value="1"/>
</dbReference>
<dbReference type="EMBL" id="JACHNB010000001">
    <property type="protein sequence ID" value="MBB4743959.1"/>
    <property type="molecule type" value="Genomic_DNA"/>
</dbReference>
<dbReference type="GO" id="GO:0034069">
    <property type="term" value="F:aminoglycoside N-acetyltransferase activity"/>
    <property type="evidence" value="ECO:0007669"/>
    <property type="project" value="TreeGrafter"/>
</dbReference>
<name>A0A7W7MBB0_9ACTN</name>
<dbReference type="InterPro" id="IPR025559">
    <property type="entry name" value="Eis_dom"/>
</dbReference>
<dbReference type="InterPro" id="IPR036527">
    <property type="entry name" value="SCP2_sterol-bd_dom_sf"/>
</dbReference>
<dbReference type="Gene3D" id="3.40.630.30">
    <property type="match status" value="2"/>
</dbReference>
<evidence type="ECO:0000259" key="2">
    <source>
        <dbReference type="Pfam" id="PF17668"/>
    </source>
</evidence>
<dbReference type="InterPro" id="IPR041380">
    <property type="entry name" value="Acetyltransf_17"/>
</dbReference>
<dbReference type="PANTHER" id="PTHR37817">
    <property type="entry name" value="N-ACETYLTRANSFERASE EIS"/>
    <property type="match status" value="1"/>
</dbReference>
<dbReference type="PANTHER" id="PTHR37817:SF1">
    <property type="entry name" value="N-ACETYLTRANSFERASE EIS"/>
    <property type="match status" value="1"/>
</dbReference>
<protein>
    <submittedName>
        <fullName evidence="3">Putative acetyltransferase</fullName>
    </submittedName>
</protein>
<dbReference type="InterPro" id="IPR016181">
    <property type="entry name" value="Acyl_CoA_acyltransferase"/>
</dbReference>
<dbReference type="GO" id="GO:0030649">
    <property type="term" value="P:aminoglycoside antibiotic catabolic process"/>
    <property type="evidence" value="ECO:0007669"/>
    <property type="project" value="TreeGrafter"/>
</dbReference>
<sequence length="403" mass="42781">MPRSGEVSESYLRFATAAMRLHYGITMSPATMAAKAELARPDGFLTIEEPHLVAAAAVFPFEMTVAPGVTLPVSGIGDIAVSPNHRRRGSLGALMREHLDSASAHGDALSVLTASEAAIYGRYGYAPVTEAVSWSTSTGGLQLTGQAADGTVEVLDDPGDGTAVPEAFAAYQRRTPGELGRGPRWWTTRWRDPAAVGAPPDGFVALHRDADGRPTGYATWSRGGAWTAYGGPAPVEVDEFVAADPGAARNLLAFFGSLDLCREVVLRNRPVLDPLRRHFADIRRMRMVDRVDKLWARVLDVPRVVRACMGRLDRPVTIAVHDPGKTTDGCYTLAPDGDRVRCEPTGHRPDLTIDVADLTACLLGAVSAAELAGAGRLAGDRDALSAVARALAAQVPPHCSTGF</sequence>
<dbReference type="AlphaFoldDB" id="A0A7W7MBB0"/>
<proteinExistence type="predicted"/>
<feature type="domain" description="Eis-like acetyltransferase" evidence="2">
    <location>
        <begin position="177"/>
        <end position="288"/>
    </location>
</feature>
<dbReference type="Proteomes" id="UP000546162">
    <property type="component" value="Unassembled WGS sequence"/>
</dbReference>
<organism evidence="3 4">
    <name type="scientific">Actinoplanes octamycinicus</name>
    <dbReference type="NCBI Taxonomy" id="135948"/>
    <lineage>
        <taxon>Bacteria</taxon>
        <taxon>Bacillati</taxon>
        <taxon>Actinomycetota</taxon>
        <taxon>Actinomycetes</taxon>
        <taxon>Micromonosporales</taxon>
        <taxon>Micromonosporaceae</taxon>
        <taxon>Actinoplanes</taxon>
    </lineage>
</organism>
<feature type="domain" description="Enhanced intracellular survival protein" evidence="1">
    <location>
        <begin position="313"/>
        <end position="400"/>
    </location>
</feature>
<dbReference type="InterPro" id="IPR051554">
    <property type="entry name" value="Acetyltransferase_Eis"/>
</dbReference>
<dbReference type="SUPFAM" id="SSF55718">
    <property type="entry name" value="SCP-like"/>
    <property type="match status" value="1"/>
</dbReference>
<reference evidence="3 4" key="1">
    <citation type="submission" date="2020-08" db="EMBL/GenBank/DDBJ databases">
        <title>Sequencing the genomes of 1000 actinobacteria strains.</title>
        <authorList>
            <person name="Klenk H.-P."/>
        </authorList>
    </citation>
    <scope>NUCLEOTIDE SEQUENCE [LARGE SCALE GENOMIC DNA]</scope>
    <source>
        <strain evidence="3 4">DSM 45809</strain>
    </source>
</reference>
<dbReference type="RefSeq" id="WP_185044186.1">
    <property type="nucleotide sequence ID" value="NZ_BAABFG010000005.1"/>
</dbReference>
<keyword evidence="4" id="KW-1185">Reference proteome</keyword>
<evidence type="ECO:0000259" key="1">
    <source>
        <dbReference type="Pfam" id="PF13530"/>
    </source>
</evidence>
<dbReference type="Pfam" id="PF13527">
    <property type="entry name" value="Acetyltransf_9"/>
    <property type="match status" value="1"/>
</dbReference>
<comment type="caution">
    <text evidence="3">The sequence shown here is derived from an EMBL/GenBank/DDBJ whole genome shotgun (WGS) entry which is preliminary data.</text>
</comment>
<dbReference type="Gene3D" id="3.30.1050.10">
    <property type="entry name" value="SCP2 sterol-binding domain"/>
    <property type="match status" value="1"/>
</dbReference>
<evidence type="ECO:0000313" key="4">
    <source>
        <dbReference type="Proteomes" id="UP000546162"/>
    </source>
</evidence>
<keyword evidence="3" id="KW-0808">Transferase</keyword>
<dbReference type="SUPFAM" id="SSF55729">
    <property type="entry name" value="Acyl-CoA N-acyltransferases (Nat)"/>
    <property type="match status" value="1"/>
</dbReference>
<accession>A0A7W7MBB0</accession>
<gene>
    <name evidence="3" type="ORF">BJY16_007418</name>
</gene>
<evidence type="ECO:0000313" key="3">
    <source>
        <dbReference type="EMBL" id="MBB4743959.1"/>
    </source>
</evidence>
<dbReference type="Pfam" id="PF17668">
    <property type="entry name" value="Acetyltransf_17"/>
    <property type="match status" value="1"/>
</dbReference>